<evidence type="ECO:0000313" key="8">
    <source>
        <dbReference type="Proteomes" id="UP001300692"/>
    </source>
</evidence>
<evidence type="ECO:0000256" key="1">
    <source>
        <dbReference type="ARBA" id="ARBA00022630"/>
    </source>
</evidence>
<name>A0ABT3CRU6_9BACT</name>
<organism evidence="7 8">
    <name type="scientific">Reichenbachiella ulvae</name>
    <dbReference type="NCBI Taxonomy" id="2980104"/>
    <lineage>
        <taxon>Bacteria</taxon>
        <taxon>Pseudomonadati</taxon>
        <taxon>Bacteroidota</taxon>
        <taxon>Cytophagia</taxon>
        <taxon>Cytophagales</taxon>
        <taxon>Reichenbachiellaceae</taxon>
        <taxon>Reichenbachiella</taxon>
    </lineage>
</organism>
<evidence type="ECO:0000256" key="6">
    <source>
        <dbReference type="SAM" id="Phobius"/>
    </source>
</evidence>
<dbReference type="InterPro" id="IPR036188">
    <property type="entry name" value="FAD/NAD-bd_sf"/>
</dbReference>
<evidence type="ECO:0000313" key="7">
    <source>
        <dbReference type="EMBL" id="MCV9386342.1"/>
    </source>
</evidence>
<keyword evidence="6" id="KW-1133">Transmembrane helix</keyword>
<evidence type="ECO:0000256" key="2">
    <source>
        <dbReference type="ARBA" id="ARBA00022729"/>
    </source>
</evidence>
<keyword evidence="8" id="KW-1185">Reference proteome</keyword>
<evidence type="ECO:0000256" key="4">
    <source>
        <dbReference type="ARBA" id="ARBA00022857"/>
    </source>
</evidence>
<accession>A0ABT3CRU6</accession>
<dbReference type="SUPFAM" id="SSF51905">
    <property type="entry name" value="FAD/NAD(P)-binding domain"/>
    <property type="match status" value="1"/>
</dbReference>
<dbReference type="Pfam" id="PF13450">
    <property type="entry name" value="NAD_binding_8"/>
    <property type="match status" value="1"/>
</dbReference>
<reference evidence="7 8" key="1">
    <citation type="submission" date="2022-10" db="EMBL/GenBank/DDBJ databases">
        <title>Comparative genomics and taxonomic characterization of three novel marine species of genus Reichenbachiella exhibiting antioxidant and polysaccharide degradation activities.</title>
        <authorList>
            <person name="Muhammad N."/>
            <person name="Lee Y.-J."/>
            <person name="Ko J."/>
            <person name="Kim S.-G."/>
        </authorList>
    </citation>
    <scope>NUCLEOTIDE SEQUENCE [LARGE SCALE GENOMIC DNA]</scope>
    <source>
        <strain evidence="7 8">ABR2-5</strain>
    </source>
</reference>
<evidence type="ECO:0000256" key="5">
    <source>
        <dbReference type="ARBA" id="ARBA00023027"/>
    </source>
</evidence>
<proteinExistence type="predicted"/>
<dbReference type="PANTHER" id="PTHR46091:SF3">
    <property type="entry name" value="AMINE OXIDASE DOMAIN-CONTAINING PROTEIN"/>
    <property type="match status" value="1"/>
</dbReference>
<dbReference type="PANTHER" id="PTHR46091">
    <property type="entry name" value="BLR7054 PROTEIN"/>
    <property type="match status" value="1"/>
</dbReference>
<keyword evidence="4" id="KW-0521">NADP</keyword>
<protein>
    <submittedName>
        <fullName evidence="7">NAD(P)/FAD-dependent oxidoreductase</fullName>
    </submittedName>
</protein>
<keyword evidence="3" id="KW-0274">FAD</keyword>
<keyword evidence="5" id="KW-0520">NAD</keyword>
<evidence type="ECO:0000256" key="3">
    <source>
        <dbReference type="ARBA" id="ARBA00022827"/>
    </source>
</evidence>
<dbReference type="EMBL" id="JAOYOD010000001">
    <property type="protein sequence ID" value="MCV9386342.1"/>
    <property type="molecule type" value="Genomic_DNA"/>
</dbReference>
<feature type="transmembrane region" description="Helical" evidence="6">
    <location>
        <begin position="495"/>
        <end position="515"/>
    </location>
</feature>
<dbReference type="InterPro" id="IPR052206">
    <property type="entry name" value="Retinol_saturase"/>
</dbReference>
<keyword evidence="1" id="KW-0285">Flavoprotein</keyword>
<dbReference type="Gene3D" id="3.50.50.60">
    <property type="entry name" value="FAD/NAD(P)-binding domain"/>
    <property type="match status" value="2"/>
</dbReference>
<sequence>MPKNYSKFSPNLDKGPYDHIIIGSGIGSLTLATMLARCGRKVAIFERHYVPGGFTHAFKRKNGFQWDVGVHYMGNMTKKDGLRKIMDFLTNHRLEWEPMGDIYDVVYIEGDKYEFPAGKENFRTQMKGYFPDDSEAIDQYLDLIDRTNRKGSAFFMEKSFEPWLSWLLGGLIRKPYQKISNRTTFEVLNDITSNPRLIAVLCGQCGNYGLPPRESSFAAHAMVIGHFMEGGFYPHGGSPKIAERTLETLEKLGADIFVSSEVSEIVVEKNRVLGIKVKEHFIPCKSVISNIGVNNTFNYLLSEPQRKKCGFDLQSVEPSSAHLCLYVGLNKGDHELQLPKHNIWCYANEHISSNLTDITAESAASKFSYISFPSAKDPEWRKENPDKATIQAITAARYDWFKDYEEQPWLKREEAYLQIKKSFENSMLDRLYELVPQIKGHVQYTEVSSPLSTRHFTNYKNGEIYGLAHSPERFNLSFLRPYTKIKGLKLVGQDITLVGVGGAMLSGMLCAITILKFRIWKVFKAFNEPLP</sequence>
<comment type="caution">
    <text evidence="7">The sequence shown here is derived from an EMBL/GenBank/DDBJ whole genome shotgun (WGS) entry which is preliminary data.</text>
</comment>
<dbReference type="Proteomes" id="UP001300692">
    <property type="component" value="Unassembled WGS sequence"/>
</dbReference>
<keyword evidence="6" id="KW-0472">Membrane</keyword>
<keyword evidence="2" id="KW-0732">Signal</keyword>
<dbReference type="RefSeq" id="WP_264137124.1">
    <property type="nucleotide sequence ID" value="NZ_JAOYOD010000001.1"/>
</dbReference>
<gene>
    <name evidence="7" type="ORF">N7U62_06680</name>
</gene>
<keyword evidence="6" id="KW-0812">Transmembrane</keyword>